<protein>
    <submittedName>
        <fullName evidence="3">Uncharacterized protein</fullName>
    </submittedName>
</protein>
<dbReference type="AlphaFoldDB" id="A0AAV4K0C0"/>
<sequence>MLRLKISDYPNFELNVLGLVPSDSDSDSSMIKGLLAGLGGFVGLIVFICLLWCCCCSDDDSSCKCSASCFDKKAGKNGHPYQDRGPGHDPSRPPRHPRDKTKVSPSPPLQTGNLRAPSQWSHSTH</sequence>
<dbReference type="EMBL" id="BMAT01010514">
    <property type="protein sequence ID" value="GFS27410.1"/>
    <property type="molecule type" value="Genomic_DNA"/>
</dbReference>
<evidence type="ECO:0000256" key="2">
    <source>
        <dbReference type="SAM" id="Phobius"/>
    </source>
</evidence>
<keyword evidence="2" id="KW-0812">Transmembrane</keyword>
<organism evidence="3 4">
    <name type="scientific">Elysia marginata</name>
    <dbReference type="NCBI Taxonomy" id="1093978"/>
    <lineage>
        <taxon>Eukaryota</taxon>
        <taxon>Metazoa</taxon>
        <taxon>Spiralia</taxon>
        <taxon>Lophotrochozoa</taxon>
        <taxon>Mollusca</taxon>
        <taxon>Gastropoda</taxon>
        <taxon>Heterobranchia</taxon>
        <taxon>Euthyneura</taxon>
        <taxon>Panpulmonata</taxon>
        <taxon>Sacoglossa</taxon>
        <taxon>Placobranchoidea</taxon>
        <taxon>Plakobranchidae</taxon>
        <taxon>Elysia</taxon>
    </lineage>
</organism>
<evidence type="ECO:0000256" key="1">
    <source>
        <dbReference type="SAM" id="MobiDB-lite"/>
    </source>
</evidence>
<proteinExistence type="predicted"/>
<comment type="caution">
    <text evidence="3">The sequence shown here is derived from an EMBL/GenBank/DDBJ whole genome shotgun (WGS) entry which is preliminary data.</text>
</comment>
<keyword evidence="2" id="KW-1133">Transmembrane helix</keyword>
<gene>
    <name evidence="3" type="ORF">ElyMa_005266500</name>
</gene>
<feature type="region of interest" description="Disordered" evidence="1">
    <location>
        <begin position="71"/>
        <end position="125"/>
    </location>
</feature>
<accession>A0AAV4K0C0</accession>
<evidence type="ECO:0000313" key="3">
    <source>
        <dbReference type="EMBL" id="GFS27410.1"/>
    </source>
</evidence>
<dbReference type="Proteomes" id="UP000762676">
    <property type="component" value="Unassembled WGS sequence"/>
</dbReference>
<keyword evidence="4" id="KW-1185">Reference proteome</keyword>
<feature type="compositionally biased region" description="Polar residues" evidence="1">
    <location>
        <begin position="109"/>
        <end position="125"/>
    </location>
</feature>
<feature type="transmembrane region" description="Helical" evidence="2">
    <location>
        <begin position="34"/>
        <end position="53"/>
    </location>
</feature>
<evidence type="ECO:0000313" key="4">
    <source>
        <dbReference type="Proteomes" id="UP000762676"/>
    </source>
</evidence>
<keyword evidence="2" id="KW-0472">Membrane</keyword>
<name>A0AAV4K0C0_9GAST</name>
<feature type="compositionally biased region" description="Basic and acidic residues" evidence="1">
    <location>
        <begin position="81"/>
        <end position="92"/>
    </location>
</feature>
<reference evidence="3 4" key="1">
    <citation type="journal article" date="2021" name="Elife">
        <title>Chloroplast acquisition without the gene transfer in kleptoplastic sea slugs, Plakobranchus ocellatus.</title>
        <authorList>
            <person name="Maeda T."/>
            <person name="Takahashi S."/>
            <person name="Yoshida T."/>
            <person name="Shimamura S."/>
            <person name="Takaki Y."/>
            <person name="Nagai Y."/>
            <person name="Toyoda A."/>
            <person name="Suzuki Y."/>
            <person name="Arimoto A."/>
            <person name="Ishii H."/>
            <person name="Satoh N."/>
            <person name="Nishiyama T."/>
            <person name="Hasebe M."/>
            <person name="Maruyama T."/>
            <person name="Minagawa J."/>
            <person name="Obokata J."/>
            <person name="Shigenobu S."/>
        </authorList>
    </citation>
    <scope>NUCLEOTIDE SEQUENCE [LARGE SCALE GENOMIC DNA]</scope>
</reference>